<proteinExistence type="predicted"/>
<name>A0ABR4JMM6_9EURO</name>
<dbReference type="Proteomes" id="UP001610444">
    <property type="component" value="Unassembled WGS sequence"/>
</dbReference>
<protein>
    <submittedName>
        <fullName evidence="3">Uncharacterized protein</fullName>
    </submittedName>
</protein>
<evidence type="ECO:0000313" key="3">
    <source>
        <dbReference type="EMBL" id="KAL2841296.1"/>
    </source>
</evidence>
<evidence type="ECO:0000256" key="2">
    <source>
        <dbReference type="SAM" id="MobiDB-lite"/>
    </source>
</evidence>
<keyword evidence="4" id="KW-1185">Reference proteome</keyword>
<organism evidence="3 4">
    <name type="scientific">Aspergillus pseudodeflectus</name>
    <dbReference type="NCBI Taxonomy" id="176178"/>
    <lineage>
        <taxon>Eukaryota</taxon>
        <taxon>Fungi</taxon>
        <taxon>Dikarya</taxon>
        <taxon>Ascomycota</taxon>
        <taxon>Pezizomycotina</taxon>
        <taxon>Eurotiomycetes</taxon>
        <taxon>Eurotiomycetidae</taxon>
        <taxon>Eurotiales</taxon>
        <taxon>Aspergillaceae</taxon>
        <taxon>Aspergillus</taxon>
        <taxon>Aspergillus subgen. Nidulantes</taxon>
    </lineage>
</organism>
<dbReference type="GeneID" id="98152250"/>
<gene>
    <name evidence="3" type="ORF">BJX68DRAFT_173154</name>
</gene>
<dbReference type="EMBL" id="JBFXLR010000058">
    <property type="protein sequence ID" value="KAL2841296.1"/>
    <property type="molecule type" value="Genomic_DNA"/>
</dbReference>
<keyword evidence="1" id="KW-0175">Coiled coil</keyword>
<accession>A0ABR4JMM6</accession>
<feature type="compositionally biased region" description="Basic and acidic residues" evidence="2">
    <location>
        <begin position="35"/>
        <end position="68"/>
    </location>
</feature>
<evidence type="ECO:0000256" key="1">
    <source>
        <dbReference type="SAM" id="Coils"/>
    </source>
</evidence>
<evidence type="ECO:0000313" key="4">
    <source>
        <dbReference type="Proteomes" id="UP001610444"/>
    </source>
</evidence>
<feature type="region of interest" description="Disordered" evidence="2">
    <location>
        <begin position="1"/>
        <end position="84"/>
    </location>
</feature>
<comment type="caution">
    <text evidence="3">The sequence shown here is derived from an EMBL/GenBank/DDBJ whole genome shotgun (WGS) entry which is preliminary data.</text>
</comment>
<sequence length="131" mass="15028">MASNANARGHHMPLPQTTRLEAFRSILKGVTSDPTRQRDDFRSSEPIHDDDAREVRDHWESPDKDGNQWRHGKVAGGSDRGSDRIEVNSLDASSLLEELKERIEVLESSMEEQERWNKEVNQAVDRLYSSE</sequence>
<reference evidence="3 4" key="1">
    <citation type="submission" date="2024-07" db="EMBL/GenBank/DDBJ databases">
        <title>Section-level genome sequencing and comparative genomics of Aspergillus sections Usti and Cavernicolus.</title>
        <authorList>
            <consortium name="Lawrence Berkeley National Laboratory"/>
            <person name="Nybo J.L."/>
            <person name="Vesth T.C."/>
            <person name="Theobald S."/>
            <person name="Frisvad J.C."/>
            <person name="Larsen T.O."/>
            <person name="Kjaerboelling I."/>
            <person name="Rothschild-Mancinelli K."/>
            <person name="Lyhne E.K."/>
            <person name="Kogle M.E."/>
            <person name="Barry K."/>
            <person name="Clum A."/>
            <person name="Na H."/>
            <person name="Ledsgaard L."/>
            <person name="Lin J."/>
            <person name="Lipzen A."/>
            <person name="Kuo A."/>
            <person name="Riley R."/>
            <person name="Mondo S."/>
            <person name="LaButti K."/>
            <person name="Haridas S."/>
            <person name="Pangalinan J."/>
            <person name="Salamov A.A."/>
            <person name="Simmons B.A."/>
            <person name="Magnuson J.K."/>
            <person name="Chen J."/>
            <person name="Drula E."/>
            <person name="Henrissat B."/>
            <person name="Wiebenga A."/>
            <person name="Lubbers R.J."/>
            <person name="Gomes A.C."/>
            <person name="Macurrencykelacurrency M.R."/>
            <person name="Stajich J."/>
            <person name="Grigoriev I.V."/>
            <person name="Mortensen U.H."/>
            <person name="De vries R.P."/>
            <person name="Baker S.E."/>
            <person name="Andersen M.R."/>
        </authorList>
    </citation>
    <scope>NUCLEOTIDE SEQUENCE [LARGE SCALE GENOMIC DNA]</scope>
    <source>
        <strain evidence="3 4">CBS 756.74</strain>
    </source>
</reference>
<dbReference type="RefSeq" id="XP_070894482.1">
    <property type="nucleotide sequence ID" value="XM_071037086.1"/>
</dbReference>
<feature type="coiled-coil region" evidence="1">
    <location>
        <begin position="89"/>
        <end position="126"/>
    </location>
</feature>